<dbReference type="PATRIC" id="fig|1345697.3.peg.1314"/>
<name>S5ZMS7_GEOG3</name>
<evidence type="ECO:0000313" key="2">
    <source>
        <dbReference type="Proteomes" id="UP000015500"/>
    </source>
</evidence>
<evidence type="ECO:0000313" key="1">
    <source>
        <dbReference type="EMBL" id="AGT31688.1"/>
    </source>
</evidence>
<reference evidence="1 2" key="1">
    <citation type="journal article" date="2014" name="Genome Announc.">
        <title>Complete Genome Sequence of the Thermophilic Polychlorinated Biphenyl Degrader Geobacillus sp. Strain JF8 (NBRC 109937).</title>
        <authorList>
            <person name="Shintani M."/>
            <person name="Ohtsubo Y."/>
            <person name="Fukuda K."/>
            <person name="Hosoyama A."/>
            <person name="Ohji S."/>
            <person name="Yamazoe A."/>
            <person name="Fujita N."/>
            <person name="Nagata Y."/>
            <person name="Tsuda M."/>
            <person name="Hatta T."/>
            <person name="Kimbara K."/>
        </authorList>
    </citation>
    <scope>NUCLEOTIDE SEQUENCE [LARGE SCALE GENOMIC DNA]</scope>
    <source>
        <strain evidence="1 2">JF8</strain>
    </source>
</reference>
<dbReference type="RefSeq" id="WP_020959500.1">
    <property type="nucleotide sequence ID" value="NC_022080.4"/>
</dbReference>
<dbReference type="HOGENOM" id="CLU_3099240_0_0_9"/>
<dbReference type="Proteomes" id="UP000015500">
    <property type="component" value="Chromosome"/>
</dbReference>
<gene>
    <name evidence="1" type="ORF">M493_06990</name>
</gene>
<dbReference type="KEGG" id="gjf:M493_06990"/>
<accession>S5ZMS7</accession>
<proteinExistence type="predicted"/>
<dbReference type="EMBL" id="CP006254">
    <property type="protein sequence ID" value="AGT31688.1"/>
    <property type="molecule type" value="Genomic_DNA"/>
</dbReference>
<dbReference type="AlphaFoldDB" id="S5ZMS7"/>
<sequence>MRTDDDIRLGESKRAQDGERSGAAYIAYSILALDHLTNFRKKSPPQGTRMV</sequence>
<protein>
    <submittedName>
        <fullName evidence="1">Uncharacterized protein</fullName>
    </submittedName>
</protein>
<organism evidence="1 2">
    <name type="scientific">Geobacillus genomosp. 3</name>
    <dbReference type="NCBI Taxonomy" id="1921421"/>
    <lineage>
        <taxon>Bacteria</taxon>
        <taxon>Bacillati</taxon>
        <taxon>Bacillota</taxon>
        <taxon>Bacilli</taxon>
        <taxon>Bacillales</taxon>
        <taxon>Anoxybacillaceae</taxon>
        <taxon>Geobacillus</taxon>
    </lineage>
</organism>
<keyword evidence="2" id="KW-1185">Reference proteome</keyword>